<organism evidence="9 10">
    <name type="scientific">Sphingobacterium gobiense</name>
    <dbReference type="NCBI Taxonomy" id="1382456"/>
    <lineage>
        <taxon>Bacteria</taxon>
        <taxon>Pseudomonadati</taxon>
        <taxon>Bacteroidota</taxon>
        <taxon>Sphingobacteriia</taxon>
        <taxon>Sphingobacteriales</taxon>
        <taxon>Sphingobacteriaceae</taxon>
        <taxon>Sphingobacterium</taxon>
    </lineage>
</organism>
<comment type="caution">
    <text evidence="9">The sequence shown here is derived from an EMBL/GenBank/DDBJ whole genome shotgun (WGS) entry which is preliminary data.</text>
</comment>
<dbReference type="Gene3D" id="2.170.130.10">
    <property type="entry name" value="TonB-dependent receptor, plug domain"/>
    <property type="match status" value="1"/>
</dbReference>
<dbReference type="InterPro" id="IPR012910">
    <property type="entry name" value="Plug_dom"/>
</dbReference>
<feature type="domain" description="Secretin/TonB short N-terminal" evidence="8">
    <location>
        <begin position="48"/>
        <end position="98"/>
    </location>
</feature>
<dbReference type="SUPFAM" id="SSF49464">
    <property type="entry name" value="Carboxypeptidase regulatory domain-like"/>
    <property type="match status" value="1"/>
</dbReference>
<dbReference type="EMBL" id="PVBS01000001">
    <property type="protein sequence ID" value="PRD56643.1"/>
    <property type="molecule type" value="Genomic_DNA"/>
</dbReference>
<reference evidence="9 10" key="1">
    <citation type="submission" date="2018-02" db="EMBL/GenBank/DDBJ databases">
        <title>The draft genome of Sphingobacterium gobiense H7.</title>
        <authorList>
            <person name="Li L."/>
            <person name="Liu L."/>
            <person name="Zhang X."/>
            <person name="Wang T."/>
            <person name="Liang L."/>
        </authorList>
    </citation>
    <scope>NUCLEOTIDE SEQUENCE [LARGE SCALE GENOMIC DNA]</scope>
    <source>
        <strain evidence="9 10">ACCC 05757</strain>
    </source>
</reference>
<keyword evidence="2" id="KW-0410">Iron transport</keyword>
<dbReference type="Gene3D" id="2.60.40.1120">
    <property type="entry name" value="Carboxypeptidase-like, regulatory domain"/>
    <property type="match status" value="1"/>
</dbReference>
<evidence type="ECO:0000313" key="10">
    <source>
        <dbReference type="Proteomes" id="UP000238642"/>
    </source>
</evidence>
<keyword evidence="2" id="KW-0406">Ion transport</keyword>
<keyword evidence="6" id="KW-1134">Transmembrane beta strand</keyword>
<dbReference type="InterPro" id="IPR023997">
    <property type="entry name" value="TonB-dep_OMP_SusC/RagA_CS"/>
</dbReference>
<comment type="similarity">
    <text evidence="6 7">Belongs to the TonB-dependent receptor family.</text>
</comment>
<evidence type="ECO:0000256" key="3">
    <source>
        <dbReference type="ARBA" id="ARBA00023004"/>
    </source>
</evidence>
<dbReference type="FunFam" id="2.170.130.10:FF:000003">
    <property type="entry name" value="SusC/RagA family TonB-linked outer membrane protein"/>
    <property type="match status" value="1"/>
</dbReference>
<evidence type="ECO:0000256" key="1">
    <source>
        <dbReference type="ARBA" id="ARBA00022448"/>
    </source>
</evidence>
<evidence type="ECO:0000313" key="9">
    <source>
        <dbReference type="EMBL" id="PRD56643.1"/>
    </source>
</evidence>
<proteinExistence type="inferred from homology"/>
<dbReference type="RefSeq" id="WP_105723650.1">
    <property type="nucleotide sequence ID" value="NZ_PVBS01000001.1"/>
</dbReference>
<dbReference type="InterPro" id="IPR037066">
    <property type="entry name" value="Plug_dom_sf"/>
</dbReference>
<dbReference type="Proteomes" id="UP000238642">
    <property type="component" value="Unassembled WGS sequence"/>
</dbReference>
<evidence type="ECO:0000256" key="6">
    <source>
        <dbReference type="PROSITE-ProRule" id="PRU01360"/>
    </source>
</evidence>
<evidence type="ECO:0000256" key="2">
    <source>
        <dbReference type="ARBA" id="ARBA00022496"/>
    </source>
</evidence>
<dbReference type="InterPro" id="IPR008969">
    <property type="entry name" value="CarboxyPept-like_regulatory"/>
</dbReference>
<keyword evidence="6" id="KW-0812">Transmembrane</keyword>
<evidence type="ECO:0000256" key="5">
    <source>
        <dbReference type="ARBA" id="ARBA00023237"/>
    </source>
</evidence>
<dbReference type="InterPro" id="IPR039426">
    <property type="entry name" value="TonB-dep_rcpt-like"/>
</dbReference>
<dbReference type="GO" id="GO:0009279">
    <property type="term" value="C:cell outer membrane"/>
    <property type="evidence" value="ECO:0007669"/>
    <property type="project" value="UniProtKB-SubCell"/>
</dbReference>
<dbReference type="Pfam" id="PF13715">
    <property type="entry name" value="CarbopepD_reg_2"/>
    <property type="match status" value="1"/>
</dbReference>
<dbReference type="NCBIfam" id="TIGR04057">
    <property type="entry name" value="SusC_RagA_signa"/>
    <property type="match status" value="1"/>
</dbReference>
<dbReference type="Pfam" id="PF00593">
    <property type="entry name" value="TonB_dep_Rec_b-barrel"/>
    <property type="match status" value="1"/>
</dbReference>
<keyword evidence="10" id="KW-1185">Reference proteome</keyword>
<dbReference type="SUPFAM" id="SSF56935">
    <property type="entry name" value="Porins"/>
    <property type="match status" value="1"/>
</dbReference>
<keyword evidence="3" id="KW-0408">Iron</keyword>
<evidence type="ECO:0000256" key="4">
    <source>
        <dbReference type="ARBA" id="ARBA00023136"/>
    </source>
</evidence>
<keyword evidence="4 6" id="KW-0472">Membrane</keyword>
<evidence type="ECO:0000259" key="8">
    <source>
        <dbReference type="SMART" id="SM00965"/>
    </source>
</evidence>
<comment type="subcellular location">
    <subcellularLocation>
        <location evidence="6">Cell outer membrane</location>
        <topology evidence="6">Multi-pass membrane protein</topology>
    </subcellularLocation>
</comment>
<keyword evidence="5 6" id="KW-0998">Cell outer membrane</keyword>
<evidence type="ECO:0000256" key="7">
    <source>
        <dbReference type="RuleBase" id="RU003357"/>
    </source>
</evidence>
<gene>
    <name evidence="9" type="ORF">C5749_05260</name>
</gene>
<sequence>MRINLSTILIVVACFHSNANSYAQKISLSEKNVSLERVLESIMKQSDYVFVYNSDRVETLKVTVDVENSSIEKALEACFRNLPFTYKIIKKNILIKEKKKQAPKSKSPPQQRKIDGLVVDADGAPLPGVSVMVKNMSRAGTTTDLNGRFIIDVPVDAVLVFTIVGFETQEIPIGASETINVTLVSAMSGIDEVVIVGFGQQKRSDMIGSVVSIKPSELKIPSSNLTTALAGRASGVIAFQRSGEPGQDNADFFIRGVTTFADSRPDPLILIDGVELTVTDLARLQPDDIGSFSIMKDATATAVYGARGANGVILVTTKEGVAGVAKVSLRMENSISTPTTNVELADPITYMRLHNEAVLTRDPLGRLPYTNEKIDQTIAGANPIFYPATDWRSTLLKDYTMNQRVNLSVNGGGQVARYFVTASLNRDNGILQVDRRNNFNSNIDMKNYNLRANVNIDLTKTTALTVRLNGNFDDYTGPVEGGAATYQRIMRANPVYFPAYYPADEQHQYVQHIMFGNYDEGNYLNPYADMVKGYRDQSRALMLAQVDFKQDLPFVTDGLSFRTMVNTNRTSRYSVSRQYEPFYYRVGFYDRRTQEYALQSIDEDAGTEYLNYNPGAKEINSIFYLESALNYNRTFADKHTLSGMMIYIMRQSMNANEEDLQLSLPHRNTGLSGRFTYAFDNRYFAEFNFGYNGSERFHESKRFGFFPSFGLAWTASNESFWEPIKPIISNLRLRGTYGLVGSDNIGRANDRFFYLSDVNMNNSNRGARFGRDYINSRNGISINRYANPDITWEIDHQRNLAVEVGLFNKVQIQAEYFNRHRENILMTRPNISQLGLAAQVRANVGEAKSEGIDISLDYQHSWMNGMWMSAMGNFTYATSAFTVYEEPVYFNEPWRSRVGYPLSQQWGYIADHLFVDEYEVANSPVQHFGEYGEGDIKYRDVNRDGQITEADRVPIGYPTTPEITYGFGFSGGYKGFDISAFFQGLGRESFWIDPYATAPFIQYRYSSGELSGVQLQNQLLQAYADNYWSEDNRNQYALWPRLSTLPVSYTAGDTPNSNNGQRSTWFMRSGSFIRLKSAEIGYSLPQKVSSKLYIKQMRVYLSGTNLLTWSDFKLWDVEMAGNGLGYPVQRVYNIGIHMNF</sequence>
<dbReference type="InterPro" id="IPR000531">
    <property type="entry name" value="Beta-barrel_TonB"/>
</dbReference>
<dbReference type="NCBIfam" id="TIGR04056">
    <property type="entry name" value="OMP_RagA_SusC"/>
    <property type="match status" value="1"/>
</dbReference>
<dbReference type="Pfam" id="PF07715">
    <property type="entry name" value="Plug"/>
    <property type="match status" value="1"/>
</dbReference>
<name>A0A2S9JTR3_9SPHI</name>
<dbReference type="SMART" id="SM00965">
    <property type="entry name" value="STN"/>
    <property type="match status" value="1"/>
</dbReference>
<dbReference type="GO" id="GO:0006826">
    <property type="term" value="P:iron ion transport"/>
    <property type="evidence" value="ECO:0007669"/>
    <property type="project" value="UniProtKB-KW"/>
</dbReference>
<protein>
    <submittedName>
        <fullName evidence="9">SusC/RagA family TonB-linked outer membrane protein</fullName>
    </submittedName>
</protein>
<dbReference type="PROSITE" id="PS52016">
    <property type="entry name" value="TONB_DEPENDENT_REC_3"/>
    <property type="match status" value="1"/>
</dbReference>
<accession>A0A2S9JTR3</accession>
<dbReference type="InterPro" id="IPR011662">
    <property type="entry name" value="Secretin/TonB_short_N"/>
</dbReference>
<keyword evidence="1 6" id="KW-0813">Transport</keyword>
<dbReference type="AlphaFoldDB" id="A0A2S9JTR3"/>
<dbReference type="OrthoDB" id="603589at2"/>
<dbReference type="InterPro" id="IPR023996">
    <property type="entry name" value="TonB-dep_OMP_SusC/RagA"/>
</dbReference>
<keyword evidence="7" id="KW-0798">TonB box</keyword>